<evidence type="ECO:0000313" key="4">
    <source>
        <dbReference type="Proteomes" id="UP000443353"/>
    </source>
</evidence>
<dbReference type="EMBL" id="WSES01000009">
    <property type="protein sequence ID" value="MVW63779.1"/>
    <property type="molecule type" value="Genomic_DNA"/>
</dbReference>
<evidence type="ECO:0000256" key="2">
    <source>
        <dbReference type="SAM" id="Phobius"/>
    </source>
</evidence>
<evidence type="ECO:0000313" key="3">
    <source>
        <dbReference type="EMBL" id="MVW63779.1"/>
    </source>
</evidence>
<comment type="caution">
    <text evidence="3">The sequence shown here is derived from an EMBL/GenBank/DDBJ whole genome shotgun (WGS) entry which is preliminary data.</text>
</comment>
<feature type="transmembrane region" description="Helical" evidence="2">
    <location>
        <begin position="36"/>
        <end position="54"/>
    </location>
</feature>
<keyword evidence="2" id="KW-0812">Transmembrane</keyword>
<feature type="region of interest" description="Disordered" evidence="1">
    <location>
        <begin position="88"/>
        <end position="112"/>
    </location>
</feature>
<accession>A0A7X3G6E4</accession>
<name>A0A7X3G6E4_9BURK</name>
<gene>
    <name evidence="3" type="ORF">GPY61_28005</name>
</gene>
<sequence length="128" mass="13693">MPGFDRLRRASIASPQVSPEVRMSVKINDSDSPARFNYLVCLDLIVVACILVVAGRPDGLAITVSAIIIAGAAVIYRCAVGVKSHMSARPAQPHADPGQVERDFVAPTPVESPIVARSRSKSWLRDGD</sequence>
<evidence type="ECO:0000256" key="1">
    <source>
        <dbReference type="SAM" id="MobiDB-lite"/>
    </source>
</evidence>
<protein>
    <submittedName>
        <fullName evidence="3">Uncharacterized protein</fullName>
    </submittedName>
</protein>
<dbReference type="RefSeq" id="WP_160410489.1">
    <property type="nucleotide sequence ID" value="NZ_WSES01000009.1"/>
</dbReference>
<keyword evidence="2" id="KW-0472">Membrane</keyword>
<keyword evidence="2" id="KW-1133">Transmembrane helix</keyword>
<dbReference type="AlphaFoldDB" id="A0A7X3G6E4"/>
<keyword evidence="4" id="KW-1185">Reference proteome</keyword>
<proteinExistence type="predicted"/>
<feature type="transmembrane region" description="Helical" evidence="2">
    <location>
        <begin position="60"/>
        <end position="79"/>
    </location>
</feature>
<dbReference type="Proteomes" id="UP000443353">
    <property type="component" value="Unassembled WGS sequence"/>
</dbReference>
<organism evidence="3 4">
    <name type="scientific">Massilia cellulosiltytica</name>
    <dbReference type="NCBI Taxonomy" id="2683234"/>
    <lineage>
        <taxon>Bacteria</taxon>
        <taxon>Pseudomonadati</taxon>
        <taxon>Pseudomonadota</taxon>
        <taxon>Betaproteobacteria</taxon>
        <taxon>Burkholderiales</taxon>
        <taxon>Oxalobacteraceae</taxon>
        <taxon>Telluria group</taxon>
        <taxon>Massilia</taxon>
    </lineage>
</organism>
<reference evidence="3 4" key="1">
    <citation type="submission" date="2019-12" db="EMBL/GenBank/DDBJ databases">
        <authorList>
            <person name="Li C."/>
            <person name="Zhao J."/>
        </authorList>
    </citation>
    <scope>NUCLEOTIDE SEQUENCE [LARGE SCALE GENOMIC DNA]</scope>
    <source>
        <strain evidence="3 4">NEAU-DD11</strain>
    </source>
</reference>